<accession>A0A2N6SMR8</accession>
<keyword evidence="1 5" id="KW-0699">rRNA-binding</keyword>
<dbReference type="HAMAP" id="MF_01334">
    <property type="entry name" value="Ribosomal_bL25_CTC"/>
    <property type="match status" value="1"/>
</dbReference>
<evidence type="ECO:0000256" key="1">
    <source>
        <dbReference type="ARBA" id="ARBA00022730"/>
    </source>
</evidence>
<comment type="subunit">
    <text evidence="5">Part of the 50S ribosomal subunit; part of the 5S rRNA/L5/L18/L25 subcomplex. Contacts the 5S rRNA. Binds to the 5S rRNA independently of L5 and L18.</text>
</comment>
<reference evidence="9 10" key="1">
    <citation type="submission" date="2017-09" db="EMBL/GenBank/DDBJ databases">
        <title>Bacterial strain isolated from the female urinary microbiota.</title>
        <authorList>
            <person name="Thomas-White K."/>
            <person name="Kumar N."/>
            <person name="Forster S."/>
            <person name="Putonti C."/>
            <person name="Lawley T."/>
            <person name="Wolfe A.J."/>
        </authorList>
    </citation>
    <scope>NUCLEOTIDE SEQUENCE [LARGE SCALE GENOMIC DNA]</scope>
    <source>
        <strain evidence="9 10">UMB0852</strain>
    </source>
</reference>
<dbReference type="Gene3D" id="2.40.240.10">
    <property type="entry name" value="Ribosomal Protein L25, Chain P"/>
    <property type="match status" value="1"/>
</dbReference>
<proteinExistence type="inferred from homology"/>
<name>A0A2N6SMR8_9LACT</name>
<dbReference type="STRING" id="84521.SAMN04487994_10068"/>
<dbReference type="SUPFAM" id="SSF50715">
    <property type="entry name" value="Ribosomal protein L25-like"/>
    <property type="match status" value="1"/>
</dbReference>
<dbReference type="InterPro" id="IPR001021">
    <property type="entry name" value="Ribosomal_bL25_long"/>
</dbReference>
<evidence type="ECO:0000313" key="10">
    <source>
        <dbReference type="Proteomes" id="UP000235682"/>
    </source>
</evidence>
<evidence type="ECO:0000256" key="5">
    <source>
        <dbReference type="HAMAP-Rule" id="MF_01334"/>
    </source>
</evidence>
<dbReference type="Pfam" id="PF01386">
    <property type="entry name" value="Ribosomal_L25p"/>
    <property type="match status" value="1"/>
</dbReference>
<keyword evidence="3 5" id="KW-0689">Ribosomal protein</keyword>
<feature type="compositionally biased region" description="Acidic residues" evidence="6">
    <location>
        <begin position="160"/>
        <end position="169"/>
    </location>
</feature>
<keyword evidence="10" id="KW-1185">Reference proteome</keyword>
<protein>
    <recommendedName>
        <fullName evidence="5">Large ribosomal subunit protein bL25</fullName>
    </recommendedName>
    <alternativeName>
        <fullName evidence="5">General stress protein CTC</fullName>
    </alternativeName>
</protein>
<comment type="similarity">
    <text evidence="5">Belongs to the bacterial ribosomal protein bL25 family. CTC subfamily.</text>
</comment>
<dbReference type="PANTHER" id="PTHR33284">
    <property type="entry name" value="RIBOSOMAL PROTEIN L25/GLN-TRNA SYNTHETASE, ANTI-CODON-BINDING DOMAIN-CONTAINING PROTEIN"/>
    <property type="match status" value="1"/>
</dbReference>
<dbReference type="InterPro" id="IPR020930">
    <property type="entry name" value="Ribosomal_uL5_bac-type"/>
</dbReference>
<dbReference type="InterPro" id="IPR029751">
    <property type="entry name" value="Ribosomal_L25_dom"/>
</dbReference>
<dbReference type="PANTHER" id="PTHR33284:SF1">
    <property type="entry name" value="RIBOSOMAL PROTEIN L25_GLN-TRNA SYNTHETASE, ANTI-CODON-BINDING DOMAIN-CONTAINING PROTEIN"/>
    <property type="match status" value="1"/>
</dbReference>
<dbReference type="EMBL" id="PNHE01000016">
    <property type="protein sequence ID" value="PMC58352.1"/>
    <property type="molecule type" value="Genomic_DNA"/>
</dbReference>
<evidence type="ECO:0000259" key="8">
    <source>
        <dbReference type="Pfam" id="PF14693"/>
    </source>
</evidence>
<dbReference type="InterPro" id="IPR020056">
    <property type="entry name" value="Rbsml_bL25/Gln-tRNA_synth_N"/>
</dbReference>
<organism evidence="9 10">
    <name type="scientific">Dolosicoccus paucivorans</name>
    <dbReference type="NCBI Taxonomy" id="84521"/>
    <lineage>
        <taxon>Bacteria</taxon>
        <taxon>Bacillati</taxon>
        <taxon>Bacillota</taxon>
        <taxon>Bacilli</taxon>
        <taxon>Lactobacillales</taxon>
        <taxon>Aerococcaceae</taxon>
        <taxon>Dolosicoccus</taxon>
    </lineage>
</organism>
<comment type="caution">
    <text evidence="9">The sequence shown here is derived from an EMBL/GenBank/DDBJ whole genome shotgun (WGS) entry which is preliminary data.</text>
</comment>
<evidence type="ECO:0000313" key="9">
    <source>
        <dbReference type="EMBL" id="PMC58352.1"/>
    </source>
</evidence>
<dbReference type="InterPro" id="IPR011035">
    <property type="entry name" value="Ribosomal_bL25/Gln-tRNA_synth"/>
</dbReference>
<evidence type="ECO:0000256" key="4">
    <source>
        <dbReference type="ARBA" id="ARBA00023274"/>
    </source>
</evidence>
<dbReference type="CDD" id="cd00495">
    <property type="entry name" value="Ribosomal_L25_TL5_CTC"/>
    <property type="match status" value="1"/>
</dbReference>
<dbReference type="Gene3D" id="2.170.120.20">
    <property type="entry name" value="Ribosomal protein L25, beta domain"/>
    <property type="match status" value="1"/>
</dbReference>
<keyword evidence="2 5" id="KW-0694">RNA-binding</keyword>
<feature type="domain" description="Large ribosomal subunit protein bL25 L25" evidence="7">
    <location>
        <begin position="3"/>
        <end position="88"/>
    </location>
</feature>
<dbReference type="Pfam" id="PF14693">
    <property type="entry name" value="Ribosomal_TL5_C"/>
    <property type="match status" value="1"/>
</dbReference>
<dbReference type="NCBIfam" id="TIGR00731">
    <property type="entry name" value="bL25_bact_ctc"/>
    <property type="match status" value="1"/>
</dbReference>
<dbReference type="GO" id="GO:0003735">
    <property type="term" value="F:structural constituent of ribosome"/>
    <property type="evidence" value="ECO:0007669"/>
    <property type="project" value="InterPro"/>
</dbReference>
<gene>
    <name evidence="5" type="primary">rplY</name>
    <name evidence="5" type="synonym">ctc</name>
    <name evidence="9" type="ORF">CJ205_04695</name>
</gene>
<evidence type="ECO:0000256" key="6">
    <source>
        <dbReference type="SAM" id="MobiDB-lite"/>
    </source>
</evidence>
<dbReference type="AlphaFoldDB" id="A0A2N6SMR8"/>
<dbReference type="RefSeq" id="WP_102227823.1">
    <property type="nucleotide sequence ID" value="NZ_PNFY01000020.1"/>
</dbReference>
<dbReference type="InterPro" id="IPR037121">
    <property type="entry name" value="Ribosomal_bL25_C"/>
</dbReference>
<feature type="domain" description="Large ribosomal subunit protein bL25 beta" evidence="8">
    <location>
        <begin position="98"/>
        <end position="177"/>
    </location>
</feature>
<dbReference type="OrthoDB" id="9790002at2"/>
<dbReference type="Proteomes" id="UP000235682">
    <property type="component" value="Unassembled WGS sequence"/>
</dbReference>
<evidence type="ECO:0000256" key="2">
    <source>
        <dbReference type="ARBA" id="ARBA00022884"/>
    </source>
</evidence>
<evidence type="ECO:0000256" key="3">
    <source>
        <dbReference type="ARBA" id="ARBA00022980"/>
    </source>
</evidence>
<keyword evidence="4 5" id="KW-0687">Ribonucleoprotein</keyword>
<sequence length="207" mass="22746">MKLNAKLRTEVGTGAARRDRRAGLVPVSMYGEGKEAVSLLVDRRKFENLLRTEGENAVFEVEYDGNTQTVFMKSFERAALKDVIYDIELQAISADQRLEVEVPVHVINDDTIKVGIVNLVRDAVLVSAKATAIPSHFTVDVEGMEIGDLRAMSDLELPEGVESLEEADETVVTVTAPEEEPEDVDPDAEVSEPEVIGESDDNEEDAE</sequence>
<evidence type="ECO:0000259" key="7">
    <source>
        <dbReference type="Pfam" id="PF01386"/>
    </source>
</evidence>
<comment type="function">
    <text evidence="5">This is one of the proteins that binds to the 5S RNA in the ribosome where it forms part of the central protuberance.</text>
</comment>
<dbReference type="GO" id="GO:0008097">
    <property type="term" value="F:5S rRNA binding"/>
    <property type="evidence" value="ECO:0007669"/>
    <property type="project" value="InterPro"/>
</dbReference>
<feature type="compositionally biased region" description="Acidic residues" evidence="6">
    <location>
        <begin position="177"/>
        <end position="207"/>
    </location>
</feature>
<feature type="region of interest" description="Disordered" evidence="6">
    <location>
        <begin position="160"/>
        <end position="207"/>
    </location>
</feature>
<dbReference type="GO" id="GO:0022625">
    <property type="term" value="C:cytosolic large ribosomal subunit"/>
    <property type="evidence" value="ECO:0007669"/>
    <property type="project" value="TreeGrafter"/>
</dbReference>
<dbReference type="GO" id="GO:0006412">
    <property type="term" value="P:translation"/>
    <property type="evidence" value="ECO:0007669"/>
    <property type="project" value="UniProtKB-UniRule"/>
</dbReference>
<dbReference type="InterPro" id="IPR020057">
    <property type="entry name" value="Ribosomal_bL25_b-dom"/>
</dbReference>